<dbReference type="Proteomes" id="UP000324595">
    <property type="component" value="Unassembled WGS sequence"/>
</dbReference>
<feature type="transmembrane region" description="Helical" evidence="8">
    <location>
        <begin position="285"/>
        <end position="305"/>
    </location>
</feature>
<dbReference type="EMBL" id="VNHY01000001">
    <property type="protein sequence ID" value="TYP94738.1"/>
    <property type="molecule type" value="Genomic_DNA"/>
</dbReference>
<evidence type="ECO:0000256" key="4">
    <source>
        <dbReference type="ARBA" id="ARBA00022679"/>
    </source>
</evidence>
<evidence type="ECO:0000256" key="2">
    <source>
        <dbReference type="ARBA" id="ARBA00012438"/>
    </source>
</evidence>
<protein>
    <recommendedName>
        <fullName evidence="2">histidine kinase</fullName>
        <ecNumber evidence="2">2.7.13.3</ecNumber>
    </recommendedName>
</protein>
<dbReference type="PANTHER" id="PTHR41523">
    <property type="entry name" value="TWO-COMPONENT SYSTEM SENSOR PROTEIN"/>
    <property type="match status" value="1"/>
</dbReference>
<dbReference type="Pfam" id="PF07568">
    <property type="entry name" value="HisKA_2"/>
    <property type="match status" value="1"/>
</dbReference>
<comment type="catalytic activity">
    <reaction evidence="1">
        <text>ATP + protein L-histidine = ADP + protein N-phospho-L-histidine.</text>
        <dbReference type="EC" id="2.7.13.3"/>
    </reaction>
</comment>
<dbReference type="Gene3D" id="3.30.565.10">
    <property type="entry name" value="Histidine kinase-like ATPase, C-terminal domain"/>
    <property type="match status" value="1"/>
</dbReference>
<dbReference type="Gene3D" id="3.30.450.20">
    <property type="entry name" value="PAS domain"/>
    <property type="match status" value="1"/>
</dbReference>
<feature type="domain" description="Signal transduction histidine kinase subgroup 2 dimerisation and phosphoacceptor" evidence="9">
    <location>
        <begin position="325"/>
        <end position="396"/>
    </location>
</feature>
<evidence type="ECO:0000259" key="9">
    <source>
        <dbReference type="Pfam" id="PF07568"/>
    </source>
</evidence>
<feature type="transmembrane region" description="Helical" evidence="8">
    <location>
        <begin position="152"/>
        <end position="176"/>
    </location>
</feature>
<keyword evidence="6 10" id="KW-0418">Kinase</keyword>
<feature type="transmembrane region" description="Helical" evidence="8">
    <location>
        <begin position="231"/>
        <end position="251"/>
    </location>
</feature>
<evidence type="ECO:0000256" key="3">
    <source>
        <dbReference type="ARBA" id="ARBA00022553"/>
    </source>
</evidence>
<keyword evidence="8" id="KW-0472">Membrane</keyword>
<gene>
    <name evidence="10" type="ORF">LX73_0026</name>
</gene>
<dbReference type="RefSeq" id="WP_148897440.1">
    <property type="nucleotide sequence ID" value="NZ_VNHY01000001.1"/>
</dbReference>
<dbReference type="GO" id="GO:0005524">
    <property type="term" value="F:ATP binding"/>
    <property type="evidence" value="ECO:0007669"/>
    <property type="project" value="UniProtKB-KW"/>
</dbReference>
<evidence type="ECO:0000256" key="7">
    <source>
        <dbReference type="ARBA" id="ARBA00022840"/>
    </source>
</evidence>
<evidence type="ECO:0000256" key="6">
    <source>
        <dbReference type="ARBA" id="ARBA00022777"/>
    </source>
</evidence>
<name>A0A5D3YN22_9BACT</name>
<dbReference type="GO" id="GO:0004673">
    <property type="term" value="F:protein histidine kinase activity"/>
    <property type="evidence" value="ECO:0007669"/>
    <property type="project" value="UniProtKB-EC"/>
</dbReference>
<keyword evidence="5" id="KW-0547">Nucleotide-binding</keyword>
<comment type="caution">
    <text evidence="10">The sequence shown here is derived from an EMBL/GenBank/DDBJ whole genome shotgun (WGS) entry which is preliminary data.</text>
</comment>
<keyword evidence="4" id="KW-0808">Transferase</keyword>
<dbReference type="PANTHER" id="PTHR41523:SF8">
    <property type="entry name" value="ETHYLENE RESPONSE SENSOR PROTEIN"/>
    <property type="match status" value="1"/>
</dbReference>
<keyword evidence="3" id="KW-0597">Phosphoprotein</keyword>
<evidence type="ECO:0000256" key="1">
    <source>
        <dbReference type="ARBA" id="ARBA00000085"/>
    </source>
</evidence>
<feature type="transmembrane region" description="Helical" evidence="8">
    <location>
        <begin position="191"/>
        <end position="210"/>
    </location>
</feature>
<feature type="transmembrane region" description="Helical" evidence="8">
    <location>
        <begin position="71"/>
        <end position="94"/>
    </location>
</feature>
<dbReference type="OrthoDB" id="9767435at2"/>
<keyword evidence="8" id="KW-1133">Transmembrane helix</keyword>
<accession>A0A5D3YN22</accession>
<reference evidence="10 11" key="1">
    <citation type="submission" date="2019-07" db="EMBL/GenBank/DDBJ databases">
        <title>Genomic Encyclopedia of Archaeal and Bacterial Type Strains, Phase II (KMG-II): from individual species to whole genera.</title>
        <authorList>
            <person name="Goeker M."/>
        </authorList>
    </citation>
    <scope>NUCLEOTIDE SEQUENCE [LARGE SCALE GENOMIC DNA]</scope>
    <source>
        <strain evidence="10 11">DSM 21935</strain>
    </source>
</reference>
<dbReference type="InterPro" id="IPR011495">
    <property type="entry name" value="Sig_transdc_His_kin_sub2_dim/P"/>
</dbReference>
<dbReference type="AlphaFoldDB" id="A0A5D3YN22"/>
<organism evidence="10 11">
    <name type="scientific">Fodinibius salinus</name>
    <dbReference type="NCBI Taxonomy" id="860790"/>
    <lineage>
        <taxon>Bacteria</taxon>
        <taxon>Pseudomonadati</taxon>
        <taxon>Balneolota</taxon>
        <taxon>Balneolia</taxon>
        <taxon>Balneolales</taxon>
        <taxon>Balneolaceae</taxon>
        <taxon>Fodinibius</taxon>
    </lineage>
</organism>
<evidence type="ECO:0000313" key="11">
    <source>
        <dbReference type="Proteomes" id="UP000324595"/>
    </source>
</evidence>
<keyword evidence="7" id="KW-0067">ATP-binding</keyword>
<feature type="transmembrane region" description="Helical" evidence="8">
    <location>
        <begin position="114"/>
        <end position="140"/>
    </location>
</feature>
<proteinExistence type="predicted"/>
<keyword evidence="8" id="KW-0812">Transmembrane</keyword>
<evidence type="ECO:0000313" key="10">
    <source>
        <dbReference type="EMBL" id="TYP94738.1"/>
    </source>
</evidence>
<evidence type="ECO:0000256" key="5">
    <source>
        <dbReference type="ARBA" id="ARBA00022741"/>
    </source>
</evidence>
<sequence>MAENNDGLHTPISRGHWRPLPLGHLLENYNLFDKRVILVVGGWLVLFALSLLSVVYLVPTDWGSLATDQQAISIFLLYYPPLLICNFLLFWLGFEWGFIPAYLSTFMVALASQMPVQWAMLFGVAVVLSMAIFALVYYSTHFKYTLDSLSDLAFFVGVALVASMASSLGSLIWSHVQELTIEQTLVAWKSWWTGTFLQIVLINGPILYLVGDRVERLKDKYFDVPNRPEITLRWVYTSIIAVVVVLSIFILSAEKLGSLRIQEALLNSPEDIGTEIVGASQTFKLTAWISIIILVTVGLSGIRLVDTWNSTLKEQVRVKRALISEIHHRVKNNMQLIAGLIELQIHDSKSEEVGKELQKSHSRIYSMAKVHEQTYQQQDAADVNIEGFAPQVVQKIEANFIEGNNVNFKLNIPSVKLVISQAVNFGLLLNELLRYAAKISFNDERVISVDIEENDERITVHIHDAGGALPSVEDINTDKTLDLTLINRFCRQLNVQLDEDVAEGEGEILAFSFERRTPDPDQVIG</sequence>
<dbReference type="EC" id="2.7.13.3" evidence="2"/>
<evidence type="ECO:0000256" key="8">
    <source>
        <dbReference type="SAM" id="Phobius"/>
    </source>
</evidence>
<feature type="transmembrane region" description="Helical" evidence="8">
    <location>
        <begin position="36"/>
        <end position="59"/>
    </location>
</feature>
<keyword evidence="11" id="KW-1185">Reference proteome</keyword>
<dbReference type="InterPro" id="IPR036890">
    <property type="entry name" value="HATPase_C_sf"/>
</dbReference>